<feature type="region of interest" description="Disordered" evidence="1">
    <location>
        <begin position="178"/>
        <end position="243"/>
    </location>
</feature>
<dbReference type="AlphaFoldDB" id="G0UVU9"/>
<protein>
    <submittedName>
        <fullName evidence="2">Uncharacterized protein</fullName>
    </submittedName>
</protein>
<feature type="region of interest" description="Disordered" evidence="1">
    <location>
        <begin position="517"/>
        <end position="550"/>
    </location>
</feature>
<evidence type="ECO:0000313" key="2">
    <source>
        <dbReference type="EMBL" id="CCC93515.1"/>
    </source>
</evidence>
<dbReference type="VEuPathDB" id="TriTrypDB:TcIL3000_10_2760"/>
<organism evidence="2">
    <name type="scientific">Trypanosoma congolense (strain IL3000)</name>
    <dbReference type="NCBI Taxonomy" id="1068625"/>
    <lineage>
        <taxon>Eukaryota</taxon>
        <taxon>Discoba</taxon>
        <taxon>Euglenozoa</taxon>
        <taxon>Kinetoplastea</taxon>
        <taxon>Metakinetoplastina</taxon>
        <taxon>Trypanosomatida</taxon>
        <taxon>Trypanosomatidae</taxon>
        <taxon>Trypanosoma</taxon>
        <taxon>Nannomonas</taxon>
    </lineage>
</organism>
<accession>G0UVU9</accession>
<dbReference type="PROSITE" id="PS51257">
    <property type="entry name" value="PROKAR_LIPOPROTEIN"/>
    <property type="match status" value="1"/>
</dbReference>
<proteinExistence type="predicted"/>
<name>G0UVU9_TRYCI</name>
<feature type="compositionally biased region" description="Polar residues" evidence="1">
    <location>
        <begin position="229"/>
        <end position="238"/>
    </location>
</feature>
<gene>
    <name evidence="2" type="ORF">TCIL3000_10_2760</name>
</gene>
<reference evidence="2" key="1">
    <citation type="journal article" date="2012" name="Proc. Natl. Acad. Sci. U.S.A.">
        <title>Antigenic diversity is generated by distinct evolutionary mechanisms in African trypanosome species.</title>
        <authorList>
            <person name="Jackson A.P."/>
            <person name="Berry A."/>
            <person name="Aslett M."/>
            <person name="Allison H.C."/>
            <person name="Burton P."/>
            <person name="Vavrova-Anderson J."/>
            <person name="Brown R."/>
            <person name="Browne H."/>
            <person name="Corton N."/>
            <person name="Hauser H."/>
            <person name="Gamble J."/>
            <person name="Gilderthorp R."/>
            <person name="Marcello L."/>
            <person name="McQuillan J."/>
            <person name="Otto T.D."/>
            <person name="Quail M.A."/>
            <person name="Sanders M.J."/>
            <person name="van Tonder A."/>
            <person name="Ginger M.L."/>
            <person name="Field M.C."/>
            <person name="Barry J.D."/>
            <person name="Hertz-Fowler C."/>
            <person name="Berriman M."/>
        </authorList>
    </citation>
    <scope>NUCLEOTIDE SEQUENCE</scope>
    <source>
        <strain evidence="2">IL3000</strain>
    </source>
</reference>
<dbReference type="EMBL" id="HE575323">
    <property type="protein sequence ID" value="CCC93515.1"/>
    <property type="molecule type" value="Genomic_DNA"/>
</dbReference>
<sequence>MHRRHHGACASLISAACASTRASAKAHRDGADDTNFGVFQNMHINPFPVRAAFDIGTGGMLSLVVARVDAACNAVRDLMYQTQLPLELQSIGLETPETSFVLSEETRADIRNKMRVLHGALRRDNYEGLSERSAIISWPLCEAADAVALADDLTREFKVDVRVLGKTFCVDMPYTSLSSAPSEAEQDELGADKSEAEHATDDHRGDGDIDHLQTLLRRATRRRKGRQESPYQRGTRNTAPYMCTPRVSLPQQMEQLAFLAHVAVSRCMAPHRALVLAEDPCKGICILGTDTTQLETSGGSANDGNLCTNSDALLCQGEASPNGLLIHELPVNLAMAHRLLVTTVQRRSDTNAIGVSQRSPNPVLREEFRQLRSLLEEALHRTLPQWILDKSKVGGTICGSSFNGGVLNIAARVAQRASVSLDHIETHAETHYCGLTDVLLSASYPNAATVVPGAALCSALLRSLDASRFEYLPEVRIPAALLLQPALWTYARSKEIQEALKRRPFYAEGITRRTFQRPHIRENPTAAPTASWQKNKDWNPLSYGNSSKGT</sequence>
<feature type="compositionally biased region" description="Basic and acidic residues" evidence="1">
    <location>
        <begin position="190"/>
        <end position="211"/>
    </location>
</feature>
<evidence type="ECO:0000256" key="1">
    <source>
        <dbReference type="SAM" id="MobiDB-lite"/>
    </source>
</evidence>